<name>A0A402BKS9_9CHLR</name>
<dbReference type="InterPro" id="IPR051534">
    <property type="entry name" value="CBASS_pafABC_assoc_protein"/>
</dbReference>
<gene>
    <name evidence="4" type="ORF">KDA_74260</name>
</gene>
<evidence type="ECO:0000259" key="1">
    <source>
        <dbReference type="Pfam" id="PF08279"/>
    </source>
</evidence>
<dbReference type="InterPro" id="IPR026881">
    <property type="entry name" value="WYL_dom"/>
</dbReference>
<dbReference type="Pfam" id="PF25583">
    <property type="entry name" value="WCX"/>
    <property type="match status" value="1"/>
</dbReference>
<dbReference type="Pfam" id="PF08279">
    <property type="entry name" value="HTH_11"/>
    <property type="match status" value="1"/>
</dbReference>
<dbReference type="InterPro" id="IPR057727">
    <property type="entry name" value="WCX_dom"/>
</dbReference>
<protein>
    <recommendedName>
        <fullName evidence="6">Transcriptional regulator</fullName>
    </recommendedName>
</protein>
<dbReference type="InterPro" id="IPR036388">
    <property type="entry name" value="WH-like_DNA-bd_sf"/>
</dbReference>
<reference evidence="5" key="1">
    <citation type="submission" date="2018-12" db="EMBL/GenBank/DDBJ databases">
        <title>Tengunoibacter tsumagoiensis gen. nov., sp. nov., Dictyobacter kobayashii sp. nov., D. alpinus sp. nov., and D. joshuensis sp. nov. and description of Dictyobacteraceae fam. nov. within the order Ktedonobacterales isolated from Tengu-no-mugimeshi.</title>
        <authorList>
            <person name="Wang C.M."/>
            <person name="Zheng Y."/>
            <person name="Sakai Y."/>
            <person name="Toyoda A."/>
            <person name="Minakuchi Y."/>
            <person name="Abe K."/>
            <person name="Yokota A."/>
            <person name="Yabe S."/>
        </authorList>
    </citation>
    <scope>NUCLEOTIDE SEQUENCE [LARGE SCALE GENOMIC DNA]</scope>
    <source>
        <strain evidence="5">Uno16</strain>
    </source>
</reference>
<dbReference type="OrthoDB" id="9815009at2"/>
<comment type="caution">
    <text evidence="4">The sequence shown here is derived from an EMBL/GenBank/DDBJ whole genome shotgun (WGS) entry which is preliminary data.</text>
</comment>
<feature type="domain" description="WCX" evidence="3">
    <location>
        <begin position="231"/>
        <end position="306"/>
    </location>
</feature>
<dbReference type="PROSITE" id="PS52050">
    <property type="entry name" value="WYL"/>
    <property type="match status" value="1"/>
</dbReference>
<evidence type="ECO:0000259" key="3">
    <source>
        <dbReference type="Pfam" id="PF25583"/>
    </source>
</evidence>
<dbReference type="PIRSF" id="PIRSF016838">
    <property type="entry name" value="PafC"/>
    <property type="match status" value="1"/>
</dbReference>
<feature type="domain" description="WYL" evidence="2">
    <location>
        <begin position="139"/>
        <end position="202"/>
    </location>
</feature>
<dbReference type="InterPro" id="IPR013196">
    <property type="entry name" value="HTH_11"/>
</dbReference>
<dbReference type="Gene3D" id="1.10.10.10">
    <property type="entry name" value="Winged helix-like DNA-binding domain superfamily/Winged helix DNA-binding domain"/>
    <property type="match status" value="1"/>
</dbReference>
<sequence>MNRMDRLTAMVLLLQGGPRTAGDLAQRFEVSRRTVFRDIESLCQMGIPIVATAGPRGGYALMPDYSLSPLQLTVSESFLLRLALSSVAQLADTPFKQERESLLAKMAAIMPTRHADKAEQLLRTIQLEVPQRHYETPFIEHLIAAAQERAWLTVEYRSGQRTSRQTLRPLRLSSSGGFWYCRAYSHERQEERIYRVDRFLSVSPTDTPEPDESRIPAISPKLPYGHPSLPEVCIRLSAYGTMLMERDPHLGNAIQPDENNDGSGLLRFRCPPSEYPWLLRTLLSLGPDAEVLAPETLKDQLRAAALTIAQRYS</sequence>
<dbReference type="PANTHER" id="PTHR34580:SF3">
    <property type="entry name" value="PROTEIN PAFB"/>
    <property type="match status" value="1"/>
</dbReference>
<keyword evidence="5" id="KW-1185">Reference proteome</keyword>
<dbReference type="Proteomes" id="UP000287171">
    <property type="component" value="Unassembled WGS sequence"/>
</dbReference>
<dbReference type="Pfam" id="PF13280">
    <property type="entry name" value="WYL"/>
    <property type="match status" value="1"/>
</dbReference>
<dbReference type="InterPro" id="IPR028349">
    <property type="entry name" value="PafC-like"/>
</dbReference>
<proteinExistence type="predicted"/>
<evidence type="ECO:0000259" key="2">
    <source>
        <dbReference type="Pfam" id="PF13280"/>
    </source>
</evidence>
<organism evidence="4 5">
    <name type="scientific">Dictyobacter alpinus</name>
    <dbReference type="NCBI Taxonomy" id="2014873"/>
    <lineage>
        <taxon>Bacteria</taxon>
        <taxon>Bacillati</taxon>
        <taxon>Chloroflexota</taxon>
        <taxon>Ktedonobacteria</taxon>
        <taxon>Ktedonobacterales</taxon>
        <taxon>Dictyobacteraceae</taxon>
        <taxon>Dictyobacter</taxon>
    </lineage>
</organism>
<feature type="domain" description="Helix-turn-helix type 11" evidence="1">
    <location>
        <begin position="9"/>
        <end position="59"/>
    </location>
</feature>
<evidence type="ECO:0008006" key="6">
    <source>
        <dbReference type="Google" id="ProtNLM"/>
    </source>
</evidence>
<evidence type="ECO:0000313" key="4">
    <source>
        <dbReference type="EMBL" id="GCE31942.1"/>
    </source>
</evidence>
<dbReference type="SUPFAM" id="SSF46785">
    <property type="entry name" value="Winged helix' DNA-binding domain"/>
    <property type="match status" value="1"/>
</dbReference>
<dbReference type="EMBL" id="BIFT01000002">
    <property type="protein sequence ID" value="GCE31942.1"/>
    <property type="molecule type" value="Genomic_DNA"/>
</dbReference>
<dbReference type="PANTHER" id="PTHR34580">
    <property type="match status" value="1"/>
</dbReference>
<accession>A0A402BKS9</accession>
<dbReference type="AlphaFoldDB" id="A0A402BKS9"/>
<evidence type="ECO:0000313" key="5">
    <source>
        <dbReference type="Proteomes" id="UP000287171"/>
    </source>
</evidence>
<dbReference type="RefSeq" id="WP_126631841.1">
    <property type="nucleotide sequence ID" value="NZ_BIFT01000002.1"/>
</dbReference>
<dbReference type="InterPro" id="IPR036390">
    <property type="entry name" value="WH_DNA-bd_sf"/>
</dbReference>